<gene>
    <name evidence="2" type="ORF">GCM10010923_09620</name>
</gene>
<comment type="caution">
    <text evidence="2">The sequence shown here is derived from an EMBL/GenBank/DDBJ whole genome shotgun (WGS) entry which is preliminary data.</text>
</comment>
<sequence>MKFVFALAAIPAAALAMTACSETAEPAPEPVEEAPELTPETVTDADCNADQFQDLVGTMLTDEKLYEIQETNPNTRAYKEGAPAVATNFVGTRLNLLLEDDRTILEVRCG</sequence>
<dbReference type="RefSeq" id="WP_188641619.1">
    <property type="nucleotide sequence ID" value="NZ_BMID01000001.1"/>
</dbReference>
<feature type="signal peptide" evidence="1">
    <location>
        <begin position="1"/>
        <end position="24"/>
    </location>
</feature>
<proteinExistence type="predicted"/>
<protein>
    <recommendedName>
        <fullName evidence="4">Peptidase inhibitor I78 family protein</fullName>
    </recommendedName>
</protein>
<accession>A0ABQ1F7Y7</accession>
<dbReference type="Proteomes" id="UP000603317">
    <property type="component" value="Unassembled WGS sequence"/>
</dbReference>
<name>A0ABQ1F7Y7_9SPHN</name>
<feature type="chain" id="PRO_5046107621" description="Peptidase inhibitor I78 family protein" evidence="1">
    <location>
        <begin position="25"/>
        <end position="110"/>
    </location>
</feature>
<keyword evidence="3" id="KW-1185">Reference proteome</keyword>
<evidence type="ECO:0000313" key="2">
    <source>
        <dbReference type="EMBL" id="GGA02877.1"/>
    </source>
</evidence>
<reference evidence="3" key="1">
    <citation type="journal article" date="2019" name="Int. J. Syst. Evol. Microbiol.">
        <title>The Global Catalogue of Microorganisms (GCM) 10K type strain sequencing project: providing services to taxonomists for standard genome sequencing and annotation.</title>
        <authorList>
            <consortium name="The Broad Institute Genomics Platform"/>
            <consortium name="The Broad Institute Genome Sequencing Center for Infectious Disease"/>
            <person name="Wu L."/>
            <person name="Ma J."/>
        </authorList>
    </citation>
    <scope>NUCLEOTIDE SEQUENCE [LARGE SCALE GENOMIC DNA]</scope>
    <source>
        <strain evidence="3">CGMCC 1.15297</strain>
    </source>
</reference>
<evidence type="ECO:0000313" key="3">
    <source>
        <dbReference type="Proteomes" id="UP000603317"/>
    </source>
</evidence>
<evidence type="ECO:0000256" key="1">
    <source>
        <dbReference type="SAM" id="SignalP"/>
    </source>
</evidence>
<keyword evidence="1" id="KW-0732">Signal</keyword>
<dbReference type="EMBL" id="BMID01000001">
    <property type="protein sequence ID" value="GGA02877.1"/>
    <property type="molecule type" value="Genomic_DNA"/>
</dbReference>
<organism evidence="2 3">
    <name type="scientific">Blastomonas marina</name>
    <dbReference type="NCBI Taxonomy" id="1867408"/>
    <lineage>
        <taxon>Bacteria</taxon>
        <taxon>Pseudomonadati</taxon>
        <taxon>Pseudomonadota</taxon>
        <taxon>Alphaproteobacteria</taxon>
        <taxon>Sphingomonadales</taxon>
        <taxon>Sphingomonadaceae</taxon>
        <taxon>Blastomonas</taxon>
    </lineage>
</organism>
<dbReference type="PROSITE" id="PS51257">
    <property type="entry name" value="PROKAR_LIPOPROTEIN"/>
    <property type="match status" value="1"/>
</dbReference>
<dbReference type="Gene3D" id="3.30.10.10">
    <property type="entry name" value="Trypsin Inhibitor V, subunit A"/>
    <property type="match status" value="1"/>
</dbReference>
<evidence type="ECO:0008006" key="4">
    <source>
        <dbReference type="Google" id="ProtNLM"/>
    </source>
</evidence>